<sequence length="143" mass="16717">MFDPSLYELWDRCNVIVLAWIMNTVAPNLLSFVIYASNAHKVWEDLRERFDKVNASRSFYLHKKIEKLTQGLLSVSEYFSKLRVLWNEYEALVPHLSCGCPESKQNAEHYQIGKLYQFLTGLNDTFDNAKDQILMTRPVPNIN</sequence>
<keyword evidence="1" id="KW-1185">Reference proteome</keyword>
<reference evidence="2" key="2">
    <citation type="submission" date="2025-08" db="UniProtKB">
        <authorList>
            <consortium name="RefSeq"/>
        </authorList>
    </citation>
    <scope>IDENTIFICATION</scope>
    <source>
        <tissue evidence="2">Leaf</tissue>
    </source>
</reference>
<evidence type="ECO:0000313" key="1">
    <source>
        <dbReference type="Proteomes" id="UP000790787"/>
    </source>
</evidence>
<name>A0AC58TZ31_TOBAC</name>
<organism evidence="1 2">
    <name type="scientific">Nicotiana tabacum</name>
    <name type="common">Common tobacco</name>
    <dbReference type="NCBI Taxonomy" id="4097"/>
    <lineage>
        <taxon>Eukaryota</taxon>
        <taxon>Viridiplantae</taxon>
        <taxon>Streptophyta</taxon>
        <taxon>Embryophyta</taxon>
        <taxon>Tracheophyta</taxon>
        <taxon>Spermatophyta</taxon>
        <taxon>Magnoliopsida</taxon>
        <taxon>eudicotyledons</taxon>
        <taxon>Gunneridae</taxon>
        <taxon>Pentapetalae</taxon>
        <taxon>asterids</taxon>
        <taxon>lamiids</taxon>
        <taxon>Solanales</taxon>
        <taxon>Solanaceae</taxon>
        <taxon>Nicotianoideae</taxon>
        <taxon>Nicotianeae</taxon>
        <taxon>Nicotiana</taxon>
    </lineage>
</organism>
<reference evidence="1" key="1">
    <citation type="journal article" date="2014" name="Nat. Commun.">
        <title>The tobacco genome sequence and its comparison with those of tomato and potato.</title>
        <authorList>
            <person name="Sierro N."/>
            <person name="Battey J.N."/>
            <person name="Ouadi S."/>
            <person name="Bakaher N."/>
            <person name="Bovet L."/>
            <person name="Willig A."/>
            <person name="Goepfert S."/>
            <person name="Peitsch M.C."/>
            <person name="Ivanov N.V."/>
        </authorList>
    </citation>
    <scope>NUCLEOTIDE SEQUENCE [LARGE SCALE GENOMIC DNA]</scope>
</reference>
<accession>A0AC58TZ31</accession>
<protein>
    <submittedName>
        <fullName evidence="2">Uncharacterized protein LOC142177480</fullName>
    </submittedName>
</protein>
<gene>
    <name evidence="2" type="primary">LOC142177480</name>
</gene>
<evidence type="ECO:0000313" key="2">
    <source>
        <dbReference type="RefSeq" id="XP_075102473.1"/>
    </source>
</evidence>
<dbReference type="RefSeq" id="XP_075102473.1">
    <property type="nucleotide sequence ID" value="XM_075246372.1"/>
</dbReference>
<dbReference type="Proteomes" id="UP000790787">
    <property type="component" value="Chromosome 3"/>
</dbReference>
<proteinExistence type="predicted"/>